<evidence type="ECO:0000313" key="2">
    <source>
        <dbReference type="Proteomes" id="UP001165685"/>
    </source>
</evidence>
<keyword evidence="2" id="KW-1185">Reference proteome</keyword>
<reference evidence="1" key="1">
    <citation type="submission" date="2023-01" db="EMBL/GenBank/DDBJ databases">
        <title>Draft genome sequence of Nocardiopsis sp. LSu2-4 isolated from halophytes.</title>
        <authorList>
            <person name="Duangmal K."/>
            <person name="Chantavorakit T."/>
        </authorList>
    </citation>
    <scope>NUCLEOTIDE SEQUENCE</scope>
    <source>
        <strain evidence="1">LSu2-4</strain>
    </source>
</reference>
<organism evidence="1 2">
    <name type="scientific">Nocardiopsis suaedae</name>
    <dbReference type="NCBI Taxonomy" id="3018444"/>
    <lineage>
        <taxon>Bacteria</taxon>
        <taxon>Bacillati</taxon>
        <taxon>Actinomycetota</taxon>
        <taxon>Actinomycetes</taxon>
        <taxon>Streptosporangiales</taxon>
        <taxon>Nocardiopsidaceae</taxon>
        <taxon>Nocardiopsis</taxon>
    </lineage>
</organism>
<dbReference type="Gene3D" id="3.90.1200.10">
    <property type="match status" value="1"/>
</dbReference>
<dbReference type="InterPro" id="IPR011009">
    <property type="entry name" value="Kinase-like_dom_sf"/>
</dbReference>
<dbReference type="EMBL" id="JAQFWP010000048">
    <property type="protein sequence ID" value="MDA2807152.1"/>
    <property type="molecule type" value="Genomic_DNA"/>
</dbReference>
<dbReference type="Proteomes" id="UP001165685">
    <property type="component" value="Unassembled WGS sequence"/>
</dbReference>
<comment type="caution">
    <text evidence="1">The sequence shown here is derived from an EMBL/GenBank/DDBJ whole genome shotgun (WGS) entry which is preliminary data.</text>
</comment>
<dbReference type="SUPFAM" id="SSF56112">
    <property type="entry name" value="Protein kinase-like (PK-like)"/>
    <property type="match status" value="1"/>
</dbReference>
<name>A0ABT4TR44_9ACTN</name>
<dbReference type="RefSeq" id="WP_270679783.1">
    <property type="nucleotide sequence ID" value="NZ_JAQFWP010000048.1"/>
</dbReference>
<accession>A0ABT4TR44</accession>
<sequence>MGVDRRGWTALPPQVRRAVEAHTGSPVVVEPVGSGANSAIAAVVHGPDGPVFVKGLPVDHRQAWTQDREAAIAPHLAGVAPQMLWRVRLEGWDLIGWEHISGRRADFSPGSPDLPLVAELLRLLAERPCPDVPLKPVARWREHVEDPGELDLLDGTALAHTDLNPGNVLVADDGRAVLVDWAWPTRAAAWIDAACWVVWLIASGHTPASAERWAATIPAWKRADEQALGVFATVQARLWAGIATEAAPWTGRVASAAARWQEHRL</sequence>
<proteinExistence type="predicted"/>
<evidence type="ECO:0000313" key="1">
    <source>
        <dbReference type="EMBL" id="MDA2807152.1"/>
    </source>
</evidence>
<gene>
    <name evidence="1" type="ORF">O4U47_21785</name>
</gene>
<protein>
    <recommendedName>
        <fullName evidence="3">Aminoglycoside phosphotransferase</fullName>
    </recommendedName>
</protein>
<evidence type="ECO:0008006" key="3">
    <source>
        <dbReference type="Google" id="ProtNLM"/>
    </source>
</evidence>